<keyword evidence="3" id="KW-1185">Reference proteome</keyword>
<keyword evidence="1" id="KW-1133">Transmembrane helix</keyword>
<dbReference type="Gene3D" id="2.120.10.30">
    <property type="entry name" value="TolB, C-terminal domain"/>
    <property type="match status" value="1"/>
</dbReference>
<accession>A0ABX6BY74</accession>
<dbReference type="InterPro" id="IPR011042">
    <property type="entry name" value="6-blade_b-propeller_TolB-like"/>
</dbReference>
<protein>
    <recommendedName>
        <fullName evidence="4">WD40 repeat domain-containing protein</fullName>
    </recommendedName>
</protein>
<evidence type="ECO:0000313" key="2">
    <source>
        <dbReference type="EMBL" id="QFG01887.1"/>
    </source>
</evidence>
<evidence type="ECO:0008006" key="4">
    <source>
        <dbReference type="Google" id="ProtNLM"/>
    </source>
</evidence>
<proteinExistence type="predicted"/>
<dbReference type="RefSeq" id="WP_158065832.1">
    <property type="nucleotide sequence ID" value="NZ_CP042829.1"/>
</dbReference>
<evidence type="ECO:0000313" key="3">
    <source>
        <dbReference type="Proteomes" id="UP000326331"/>
    </source>
</evidence>
<keyword evidence="1" id="KW-0472">Membrane</keyword>
<organism evidence="2 3">
    <name type="scientific">Tepidiforma bonchosmolovskayae</name>
    <dbReference type="NCBI Taxonomy" id="2601677"/>
    <lineage>
        <taxon>Bacteria</taxon>
        <taxon>Bacillati</taxon>
        <taxon>Chloroflexota</taxon>
        <taxon>Tepidiformia</taxon>
        <taxon>Tepidiformales</taxon>
        <taxon>Tepidiformaceae</taxon>
        <taxon>Tepidiforma</taxon>
    </lineage>
</organism>
<sequence>MASTPISPVRYRTRREPGTGRLARLVLVLTGLVAVLAIGPILWGIIAGDAKQGPGSAFAAAPPGTYALVTRTEGSVDVIAAARADQSANVIEIARVPHLEGFRTSGSVDPAGRFAALVAVDAGSPVQPQASLIVVDLQRGVAERLVSGIEPMQTPLWTPAGDAVVVTRPGAADGAPAIDVLEVRLDGAVRLRWSQAALAVAPVGWRDGRLLTVAIDARGSTLQSDGQDLLHLSPSITRDWALAPDGSAIAFVEVATQSGVRYSARVAALDGGATASAQALSDPGAEALGAVWKPGGAPAFGAVPREGPAAGDASAQALRAGGFDVPLGFSPDGELLAVTHWDGSGFASPGRPELQLVGSGGRAAIPGFQGFLGWVRR</sequence>
<dbReference type="SUPFAM" id="SSF82171">
    <property type="entry name" value="DPP6 N-terminal domain-like"/>
    <property type="match status" value="1"/>
</dbReference>
<evidence type="ECO:0000256" key="1">
    <source>
        <dbReference type="SAM" id="Phobius"/>
    </source>
</evidence>
<gene>
    <name evidence="2" type="ORF">Tbon_00695</name>
</gene>
<reference evidence="2 3" key="1">
    <citation type="submission" date="2019-08" db="EMBL/GenBank/DDBJ databases">
        <authorList>
            <person name="Toschakov S.V."/>
        </authorList>
    </citation>
    <scope>NUCLEOTIDE SEQUENCE [LARGE SCALE GENOMIC DNA]</scope>
    <source>
        <strain evidence="2 3">3753O</strain>
    </source>
</reference>
<keyword evidence="1" id="KW-0812">Transmembrane</keyword>
<name>A0ABX6BY74_9CHLR</name>
<reference evidence="2 3" key="2">
    <citation type="submission" date="2019-10" db="EMBL/GenBank/DDBJ databases">
        <title>Thermopilla bonchosmolovskayae gen. nov., sp. nov., a moderately thermophilic Chloroflexi bacterium from a Chukotka hot spring (Arctic, Russia), representing a novel classis Thermopillaia, which include previously uncultivated lineage OLB14.</title>
        <authorList>
            <person name="Kochetkova T.V."/>
            <person name="Zayulina K.S."/>
            <person name="Zhigarkov V.S."/>
            <person name="Minaev N.V."/>
            <person name="Novikov A."/>
            <person name="Toshchakov S.V."/>
            <person name="Elcheninov A.G."/>
            <person name="Kublanov I.V."/>
        </authorList>
    </citation>
    <scope>NUCLEOTIDE SEQUENCE [LARGE SCALE GENOMIC DNA]</scope>
    <source>
        <strain evidence="2 3">3753O</strain>
    </source>
</reference>
<dbReference type="Proteomes" id="UP000326331">
    <property type="component" value="Chromosome"/>
</dbReference>
<feature type="transmembrane region" description="Helical" evidence="1">
    <location>
        <begin position="22"/>
        <end position="46"/>
    </location>
</feature>
<dbReference type="EMBL" id="CP042829">
    <property type="protein sequence ID" value="QFG01887.1"/>
    <property type="molecule type" value="Genomic_DNA"/>
</dbReference>